<evidence type="ECO:0000259" key="6">
    <source>
        <dbReference type="Pfam" id="PF03931"/>
    </source>
</evidence>
<dbReference type="InterPro" id="IPR011333">
    <property type="entry name" value="SKP1/BTB/POZ_sf"/>
</dbReference>
<keyword evidence="7" id="KW-0648">Protein biosynthesis</keyword>
<evidence type="ECO:0000256" key="1">
    <source>
        <dbReference type="ARBA" id="ARBA00004123"/>
    </source>
</evidence>
<dbReference type="OrthoDB" id="249087at2759"/>
<evidence type="ECO:0000313" key="8">
    <source>
        <dbReference type="Proteomes" id="UP000018144"/>
    </source>
</evidence>
<name>U4LPG2_PYROM</name>
<comment type="similarity">
    <text evidence="2">Belongs to the SKP1 family.</text>
</comment>
<dbReference type="Gene3D" id="3.30.710.10">
    <property type="entry name" value="Potassium Channel Kv1.1, Chain A"/>
    <property type="match status" value="1"/>
</dbReference>
<dbReference type="STRING" id="1076935.U4LPG2"/>
<dbReference type="Proteomes" id="UP000018144">
    <property type="component" value="Unassembled WGS sequence"/>
</dbReference>
<dbReference type="eggNOG" id="KOG3473">
    <property type="taxonomic scope" value="Eukaryota"/>
</dbReference>
<dbReference type="InterPro" id="IPR016073">
    <property type="entry name" value="Skp1_comp_POZ"/>
</dbReference>
<evidence type="ECO:0000256" key="2">
    <source>
        <dbReference type="ARBA" id="ARBA00009993"/>
    </source>
</evidence>
<dbReference type="FunFam" id="3.30.710.10:FF:000035">
    <property type="entry name" value="Elongin C transcription elongation factor"/>
    <property type="match status" value="1"/>
</dbReference>
<keyword evidence="8" id="KW-1185">Reference proteome</keyword>
<dbReference type="PANTHER" id="PTHR20648">
    <property type="entry name" value="ELONGIN-C"/>
    <property type="match status" value="1"/>
</dbReference>
<evidence type="ECO:0000256" key="5">
    <source>
        <dbReference type="ARBA" id="ARBA00045385"/>
    </source>
</evidence>
<dbReference type="EMBL" id="HF936097">
    <property type="protein sequence ID" value="CCX33467.1"/>
    <property type="molecule type" value="Genomic_DNA"/>
</dbReference>
<evidence type="ECO:0000256" key="3">
    <source>
        <dbReference type="ARBA" id="ARBA00021347"/>
    </source>
</evidence>
<dbReference type="Pfam" id="PF03931">
    <property type="entry name" value="Skp1_POZ"/>
    <property type="match status" value="1"/>
</dbReference>
<dbReference type="InterPro" id="IPR001232">
    <property type="entry name" value="SKP1-like"/>
</dbReference>
<dbReference type="SUPFAM" id="SSF54695">
    <property type="entry name" value="POZ domain"/>
    <property type="match status" value="1"/>
</dbReference>
<dbReference type="GO" id="GO:0005634">
    <property type="term" value="C:nucleus"/>
    <property type="evidence" value="ECO:0007669"/>
    <property type="project" value="UniProtKB-SubCell"/>
</dbReference>
<keyword evidence="7" id="KW-0251">Elongation factor</keyword>
<dbReference type="InterPro" id="IPR039948">
    <property type="entry name" value="ELC1"/>
</dbReference>
<dbReference type="AlphaFoldDB" id="U4LPG2"/>
<dbReference type="GO" id="GO:0006511">
    <property type="term" value="P:ubiquitin-dependent protein catabolic process"/>
    <property type="evidence" value="ECO:0007669"/>
    <property type="project" value="InterPro"/>
</dbReference>
<dbReference type="CDD" id="cd18321">
    <property type="entry name" value="BTB_POZ_EloC"/>
    <property type="match status" value="1"/>
</dbReference>
<comment type="function">
    <text evidence="5">Essential component of the SCF (SKP1-CUL1-F-box protein) E3 ubiquitin ligase complexes, which mediate the ubiquitination and subsequent proteasomal degradation of target proteins. Controls sulfur metabolite repression, probably by mediating the inactivation or degradation of the metR transcription factor.</text>
</comment>
<proteinExistence type="inferred from homology"/>
<dbReference type="GO" id="GO:0003746">
    <property type="term" value="F:translation elongation factor activity"/>
    <property type="evidence" value="ECO:0007669"/>
    <property type="project" value="UniProtKB-KW"/>
</dbReference>
<protein>
    <recommendedName>
        <fullName evidence="3">Elongin-C</fullName>
    </recommendedName>
</protein>
<sequence>MSVEDQSSVILESGDGFQFIVRKSAASKSPAIRSMLDKKNAFVEAVENKIVFKNITAPVLEKVCQYFYYYEKHKGQEVCPDPDFITPELALELLCVADFLDC</sequence>
<gene>
    <name evidence="7" type="ORF">PCON_01177</name>
</gene>
<accession>U4LPG2</accession>
<evidence type="ECO:0000256" key="4">
    <source>
        <dbReference type="ARBA" id="ARBA00023242"/>
    </source>
</evidence>
<dbReference type="OMA" id="AMVSPII"/>
<reference evidence="7 8" key="1">
    <citation type="journal article" date="2013" name="PLoS Genet.">
        <title>The genome and development-dependent transcriptomes of Pyronema confluens: a window into fungal evolution.</title>
        <authorList>
            <person name="Traeger S."/>
            <person name="Altegoer F."/>
            <person name="Freitag M."/>
            <person name="Gabaldon T."/>
            <person name="Kempken F."/>
            <person name="Kumar A."/>
            <person name="Marcet-Houben M."/>
            <person name="Poggeler S."/>
            <person name="Stajich J.E."/>
            <person name="Nowrousian M."/>
        </authorList>
    </citation>
    <scope>NUCLEOTIDE SEQUENCE [LARGE SCALE GENOMIC DNA]</scope>
    <source>
        <strain evidence="8">CBS 100304</strain>
        <tissue evidence="7">Vegetative mycelium</tissue>
    </source>
</reference>
<keyword evidence="4" id="KW-0539">Nucleus</keyword>
<organism evidence="7 8">
    <name type="scientific">Pyronema omphalodes (strain CBS 100304)</name>
    <name type="common">Pyronema confluens</name>
    <dbReference type="NCBI Taxonomy" id="1076935"/>
    <lineage>
        <taxon>Eukaryota</taxon>
        <taxon>Fungi</taxon>
        <taxon>Dikarya</taxon>
        <taxon>Ascomycota</taxon>
        <taxon>Pezizomycotina</taxon>
        <taxon>Pezizomycetes</taxon>
        <taxon>Pezizales</taxon>
        <taxon>Pyronemataceae</taxon>
        <taxon>Pyronema</taxon>
    </lineage>
</organism>
<evidence type="ECO:0000313" key="7">
    <source>
        <dbReference type="EMBL" id="CCX33467.1"/>
    </source>
</evidence>
<feature type="domain" description="SKP1 component POZ" evidence="6">
    <location>
        <begin position="8"/>
        <end position="71"/>
    </location>
</feature>
<dbReference type="SMART" id="SM00512">
    <property type="entry name" value="Skp1"/>
    <property type="match status" value="1"/>
</dbReference>
<comment type="subcellular location">
    <subcellularLocation>
        <location evidence="1">Nucleus</location>
    </subcellularLocation>
</comment>